<evidence type="ECO:0000256" key="1">
    <source>
        <dbReference type="ARBA" id="ARBA00004651"/>
    </source>
</evidence>
<dbReference type="Pfam" id="PF00924">
    <property type="entry name" value="MS_channel_2nd"/>
    <property type="match status" value="1"/>
</dbReference>
<dbReference type="InterPro" id="IPR010920">
    <property type="entry name" value="LSM_dom_sf"/>
</dbReference>
<dbReference type="PANTHER" id="PTHR30221:SF1">
    <property type="entry name" value="SMALL-CONDUCTANCE MECHANOSENSITIVE CHANNEL"/>
    <property type="match status" value="1"/>
</dbReference>
<feature type="transmembrane region" description="Helical" evidence="6">
    <location>
        <begin position="81"/>
        <end position="104"/>
    </location>
</feature>
<dbReference type="PANTHER" id="PTHR30221">
    <property type="entry name" value="SMALL-CONDUCTANCE MECHANOSENSITIVE CHANNEL"/>
    <property type="match status" value="1"/>
</dbReference>
<evidence type="ECO:0000256" key="6">
    <source>
        <dbReference type="SAM" id="Phobius"/>
    </source>
</evidence>
<dbReference type="AlphaFoldDB" id="A0AAE3HB11"/>
<evidence type="ECO:0000259" key="7">
    <source>
        <dbReference type="Pfam" id="PF00924"/>
    </source>
</evidence>
<reference evidence="8 9" key="1">
    <citation type="journal article" date="2011" name="Appl. Environ. Microbiol.">
        <title>Methanogenic archaea isolated from Taiwan's Chelungpu fault.</title>
        <authorList>
            <person name="Wu S.Y."/>
            <person name="Lai M.C."/>
        </authorList>
    </citation>
    <scope>NUCLEOTIDE SEQUENCE [LARGE SCALE GENOMIC DNA]</scope>
    <source>
        <strain evidence="8 9">St545Mb</strain>
    </source>
</reference>
<keyword evidence="3 6" id="KW-0812">Transmembrane</keyword>
<comment type="caution">
    <text evidence="8">The sequence shown here is derived from an EMBL/GenBank/DDBJ whole genome shotgun (WGS) entry which is preliminary data.</text>
</comment>
<dbReference type="EMBL" id="JTEO01000005">
    <property type="protein sequence ID" value="MCQ6963285.1"/>
    <property type="molecule type" value="Genomic_DNA"/>
</dbReference>
<dbReference type="SUPFAM" id="SSF82689">
    <property type="entry name" value="Mechanosensitive channel protein MscS (YggB), C-terminal domain"/>
    <property type="match status" value="1"/>
</dbReference>
<evidence type="ECO:0000256" key="5">
    <source>
        <dbReference type="ARBA" id="ARBA00023136"/>
    </source>
</evidence>
<dbReference type="GO" id="GO:0005886">
    <property type="term" value="C:plasma membrane"/>
    <property type="evidence" value="ECO:0007669"/>
    <property type="project" value="UniProtKB-SubCell"/>
</dbReference>
<sequence length="219" mass="24929">MELDDRFFHLFESFRTMLIVFRGIEAIRDFMRCVGSSIQAVNYFFLLCWTIDVYFCCHYTSRLLRYHRGHIEHYACCTGVGNIIVGLAAQTTLINIILGGALLIDRRFCIGGRIRAEQLDMWGGAIEIGWRSTRILIVDNHLVAIPNSISGTGPVINYSIPEKIFRIGTDMVVSYGPDIDYIKGLIKDALGSETWVMHERPVQVLLLQFTDHGVKLNVR</sequence>
<dbReference type="Proteomes" id="UP001206983">
    <property type="component" value="Unassembled WGS sequence"/>
</dbReference>
<dbReference type="InterPro" id="IPR006685">
    <property type="entry name" value="MscS_channel_2nd"/>
</dbReference>
<evidence type="ECO:0000313" key="8">
    <source>
        <dbReference type="EMBL" id="MCQ6963285.1"/>
    </source>
</evidence>
<evidence type="ECO:0000256" key="3">
    <source>
        <dbReference type="ARBA" id="ARBA00022692"/>
    </source>
</evidence>
<evidence type="ECO:0000256" key="4">
    <source>
        <dbReference type="ARBA" id="ARBA00022989"/>
    </source>
</evidence>
<accession>A0AAE3HB11</accession>
<dbReference type="Gene3D" id="2.30.30.60">
    <property type="match status" value="1"/>
</dbReference>
<proteinExistence type="predicted"/>
<feature type="transmembrane region" description="Helical" evidence="6">
    <location>
        <begin position="40"/>
        <end position="61"/>
    </location>
</feature>
<evidence type="ECO:0000256" key="2">
    <source>
        <dbReference type="ARBA" id="ARBA00022475"/>
    </source>
</evidence>
<dbReference type="InterPro" id="IPR023408">
    <property type="entry name" value="MscS_beta-dom_sf"/>
</dbReference>
<keyword evidence="9" id="KW-1185">Reference proteome</keyword>
<comment type="subcellular location">
    <subcellularLocation>
        <location evidence="1">Cell membrane</location>
        <topology evidence="1">Multi-pass membrane protein</topology>
    </subcellularLocation>
</comment>
<feature type="domain" description="Mechanosensitive ion channel MscS" evidence="7">
    <location>
        <begin position="93"/>
        <end position="159"/>
    </location>
</feature>
<dbReference type="InterPro" id="IPR011066">
    <property type="entry name" value="MscS_channel_C_sf"/>
</dbReference>
<organism evidence="8 9">
    <name type="scientific">Methanolobus chelungpuianus</name>
    <dbReference type="NCBI Taxonomy" id="502115"/>
    <lineage>
        <taxon>Archaea</taxon>
        <taxon>Methanobacteriati</taxon>
        <taxon>Methanobacteriota</taxon>
        <taxon>Stenosarchaea group</taxon>
        <taxon>Methanomicrobia</taxon>
        <taxon>Methanosarcinales</taxon>
        <taxon>Methanosarcinaceae</taxon>
        <taxon>Methanolobus</taxon>
    </lineage>
</organism>
<gene>
    <name evidence="8" type="ORF">PV02_09140</name>
</gene>
<dbReference type="SUPFAM" id="SSF50182">
    <property type="entry name" value="Sm-like ribonucleoproteins"/>
    <property type="match status" value="1"/>
</dbReference>
<evidence type="ECO:0000313" key="9">
    <source>
        <dbReference type="Proteomes" id="UP001206983"/>
    </source>
</evidence>
<dbReference type="InterPro" id="IPR045275">
    <property type="entry name" value="MscS_archaea/bacteria_type"/>
</dbReference>
<keyword evidence="2" id="KW-1003">Cell membrane</keyword>
<keyword evidence="5 6" id="KW-0472">Membrane</keyword>
<dbReference type="RefSeq" id="WP_342765637.1">
    <property type="nucleotide sequence ID" value="NZ_JTEO01000005.1"/>
</dbReference>
<protein>
    <recommendedName>
        <fullName evidence="7">Mechanosensitive ion channel MscS domain-containing protein</fullName>
    </recommendedName>
</protein>
<name>A0AAE3HB11_9EURY</name>
<dbReference type="GO" id="GO:0008381">
    <property type="term" value="F:mechanosensitive monoatomic ion channel activity"/>
    <property type="evidence" value="ECO:0007669"/>
    <property type="project" value="InterPro"/>
</dbReference>
<keyword evidence="4 6" id="KW-1133">Transmembrane helix</keyword>